<dbReference type="AlphaFoldDB" id="A0AA36F1F0"/>
<feature type="region of interest" description="Disordered" evidence="1">
    <location>
        <begin position="79"/>
        <end position="102"/>
    </location>
</feature>
<accession>A0AA36F1F0</accession>
<dbReference type="PROSITE" id="PS50096">
    <property type="entry name" value="IQ"/>
    <property type="match status" value="1"/>
</dbReference>
<dbReference type="EMBL" id="OX597817">
    <property type="protein sequence ID" value="CAI9722091.1"/>
    <property type="molecule type" value="Genomic_DNA"/>
</dbReference>
<name>A0AA36F1F0_OCTVU</name>
<evidence type="ECO:0000256" key="1">
    <source>
        <dbReference type="SAM" id="MobiDB-lite"/>
    </source>
</evidence>
<dbReference type="PANTHER" id="PTHR16049:SF8">
    <property type="entry name" value="IQ DOMAIN-CONTAINING PROTEIN C"/>
    <property type="match status" value="1"/>
</dbReference>
<keyword evidence="3" id="KW-1185">Reference proteome</keyword>
<reference evidence="2" key="1">
    <citation type="submission" date="2023-08" db="EMBL/GenBank/DDBJ databases">
        <authorList>
            <person name="Alioto T."/>
            <person name="Alioto T."/>
            <person name="Gomez Garrido J."/>
        </authorList>
    </citation>
    <scope>NUCLEOTIDE SEQUENCE</scope>
</reference>
<organism evidence="2 3">
    <name type="scientific">Octopus vulgaris</name>
    <name type="common">Common octopus</name>
    <dbReference type="NCBI Taxonomy" id="6645"/>
    <lineage>
        <taxon>Eukaryota</taxon>
        <taxon>Metazoa</taxon>
        <taxon>Spiralia</taxon>
        <taxon>Lophotrochozoa</taxon>
        <taxon>Mollusca</taxon>
        <taxon>Cephalopoda</taxon>
        <taxon>Coleoidea</taxon>
        <taxon>Octopodiformes</taxon>
        <taxon>Octopoda</taxon>
        <taxon>Incirrata</taxon>
        <taxon>Octopodidae</taxon>
        <taxon>Octopus</taxon>
    </lineage>
</organism>
<gene>
    <name evidence="2" type="ORF">OCTVUL_1B011698</name>
</gene>
<feature type="region of interest" description="Disordered" evidence="1">
    <location>
        <begin position="200"/>
        <end position="222"/>
    </location>
</feature>
<evidence type="ECO:0000313" key="2">
    <source>
        <dbReference type="EMBL" id="CAI9722091.1"/>
    </source>
</evidence>
<dbReference type="PANTHER" id="PTHR16049">
    <property type="entry name" value="IQ DOMAIN-CONTAINING PROTEIN C"/>
    <property type="match status" value="1"/>
</dbReference>
<dbReference type="Proteomes" id="UP001162480">
    <property type="component" value="Chromosome 4"/>
</dbReference>
<evidence type="ECO:0000313" key="3">
    <source>
        <dbReference type="Proteomes" id="UP001162480"/>
    </source>
</evidence>
<feature type="compositionally biased region" description="Basic and acidic residues" evidence="1">
    <location>
        <begin position="200"/>
        <end position="212"/>
    </location>
</feature>
<protein>
    <submittedName>
        <fullName evidence="2">Domain-containing C</fullName>
    </submittedName>
</protein>
<proteinExistence type="predicted"/>
<dbReference type="InterPro" id="IPR042506">
    <property type="entry name" value="IQCC"/>
</dbReference>
<sequence length="318" mass="36260">MTSQSDTYSFSRSNPSIALRQILLLQAHIRGFVVRHRMKKLRTEFEEIMQEIHPNGNLHVVWKRNLLCLPEFSSKKESCKPFQLNSKPNKSKPPELLTRPENHSIPGNFSKHSSKTCSNFSAENFTSDSLNRCLNNQTSINTTEHYNIQGINSERDKEVHRGEELVEKDGNHIIEDSIESVQLKNERKISLHTDCSETDFDRKAPNHRDHLFRNGNSLPRNSRKEQFMKNGNGSISTASFCLPVSSPTPFDCSSLTDVTSVWDSTPSSPDITLDDIQASETSSSLLQERQNLAMELVWIQQAISSRKNYLQLKSQIET</sequence>